<keyword evidence="8" id="KW-0808">Transferase</keyword>
<feature type="domain" description="Integrase catalytic" evidence="7">
    <location>
        <begin position="201"/>
        <end position="371"/>
    </location>
</feature>
<dbReference type="SUPFAM" id="SSF56672">
    <property type="entry name" value="DNA/RNA polymerases"/>
    <property type="match status" value="1"/>
</dbReference>
<dbReference type="PANTHER" id="PTHR42648">
    <property type="entry name" value="TRANSPOSASE, PUTATIVE-RELATED"/>
    <property type="match status" value="1"/>
</dbReference>
<evidence type="ECO:0000256" key="3">
    <source>
        <dbReference type="ARBA" id="ARBA00022750"/>
    </source>
</evidence>
<gene>
    <name evidence="8" type="ORF">RchiOBHm_Chr6g0298961</name>
</gene>
<dbReference type="InterPro" id="IPR036397">
    <property type="entry name" value="RNaseH_sf"/>
</dbReference>
<sequence length="1116" mass="125936">MRGKVSVNSSWIIDTGASDHMTNDPSLLKQLKPSSQNIVSTADGTPTPVTGEGSVVLFDTLTLDSVLVVPSLAYNLLSVSQIILALACIVTFYPSFCVFQDILTRRILGYDVRRGKLYYLDLTETGEKHKHLLGQGQANQINGVENAKEAVWLWHRRLGHLSFSYLKKLQPHLFSVVSDSDFHCDICELAKSHHISYSPSLHKSPVLFMKIHSDVWGPAKIPSLSGARYFVTFIDDCTRMTWVSLLKNKSDVFGMFTEFHKMVATQYQQSIRVFQSDNGGEFVNGPMIEFCRSHGIRHQTSNSYTPQQNGLAERKNRQLIMNVPRSYWGEAVKSAAYLINRTPSRVIEFQNPHQKLHTLLTIPSMPNLEPRVFGCTAYVHIPKPQRSKLDPRARKCIFVGYAEFKKGYRCYDPLTGTIHVSLDIVFRESEPYYSKGVSASSLQEEKDCEGNHRDSLFEEFEELEALESRFGVGNSSTKADNETEIEIEARAVENAQEDVLTGGGPTSNKDAAETEKEEAVGPSTCETEKAECEIEKEEAEGPSTYETEKEEAVGPSGCEIIKDAANRPVFSSNGGPVEGPVGSPPAKIAKKLPADTIICQIGQMQHSSIPKVKTLQWILIYQSSSPFLHPQLKNLLRMFLLSVQDALADPKWTQAMNEELEALQKNLTWDVVTMPVGKKTVGCRWVFTVKLKADGSIDRYKARLVAKGYTQRYGIDYEETFAPVAMINTVRILISLAATKDWPLHQFDVKNAFLNGNLEEEVYMDMPPGVKNMPCDTGKVCKLKKSLYGLKQSPRAWFGRFSKSMRMFGYKQSNSDHTLFIKRRQDKITALIVYVDDMIVTGDDLKEIEALQKYLSKEFEMKDLGQLKYFLGIEVARSKKGISLSQRKYVLDLLAETGMLDCNPIETPIEMNHNLAIYPDQVSTDKGRYQRLVGRLIYLSHTRPDIAYAMSVVSQFMHCPSEEHIDAVYRILRYLKMAPGRGLLFEKKGELEVVGYTDADWAGDKTDRRSTSGYFTFVGGNLVTWRSKKQKVKPMDLHCDSTSAIEIAHNPVQHDRTKHVEVDRHFIKENLDRKIICFPFVYTEDQLADVLTKGVSRKVFDNLIGKLGMIDIYAPT</sequence>
<evidence type="ECO:0000313" key="9">
    <source>
        <dbReference type="Proteomes" id="UP000238479"/>
    </source>
</evidence>
<organism evidence="8 9">
    <name type="scientific">Rosa chinensis</name>
    <name type="common">China rose</name>
    <dbReference type="NCBI Taxonomy" id="74649"/>
    <lineage>
        <taxon>Eukaryota</taxon>
        <taxon>Viridiplantae</taxon>
        <taxon>Streptophyta</taxon>
        <taxon>Embryophyta</taxon>
        <taxon>Tracheophyta</taxon>
        <taxon>Spermatophyta</taxon>
        <taxon>Magnoliopsida</taxon>
        <taxon>eudicotyledons</taxon>
        <taxon>Gunneridae</taxon>
        <taxon>Pentapetalae</taxon>
        <taxon>rosids</taxon>
        <taxon>fabids</taxon>
        <taxon>Rosales</taxon>
        <taxon>Rosaceae</taxon>
        <taxon>Rosoideae</taxon>
        <taxon>Rosoideae incertae sedis</taxon>
        <taxon>Rosa</taxon>
    </lineage>
</organism>
<dbReference type="Pfam" id="PF00665">
    <property type="entry name" value="rve"/>
    <property type="match status" value="1"/>
</dbReference>
<proteinExistence type="predicted"/>
<dbReference type="InterPro" id="IPR001584">
    <property type="entry name" value="Integrase_cat-core"/>
</dbReference>
<dbReference type="InterPro" id="IPR054722">
    <property type="entry name" value="PolX-like_BBD"/>
</dbReference>
<keyword evidence="6" id="KW-1133">Transmembrane helix</keyword>
<dbReference type="PROSITE" id="PS50994">
    <property type="entry name" value="INTEGRASE"/>
    <property type="match status" value="1"/>
</dbReference>
<dbReference type="InterPro" id="IPR043502">
    <property type="entry name" value="DNA/RNA_pol_sf"/>
</dbReference>
<keyword evidence="9" id="KW-1185">Reference proteome</keyword>
<evidence type="ECO:0000256" key="5">
    <source>
        <dbReference type="SAM" id="MobiDB-lite"/>
    </source>
</evidence>
<dbReference type="InterPro" id="IPR012337">
    <property type="entry name" value="RNaseH-like_sf"/>
</dbReference>
<dbReference type="EMBL" id="PDCK01000044">
    <property type="protein sequence ID" value="PRQ26842.1"/>
    <property type="molecule type" value="Genomic_DNA"/>
</dbReference>
<dbReference type="Proteomes" id="UP000238479">
    <property type="component" value="Chromosome 6"/>
</dbReference>
<keyword evidence="8" id="KW-0695">RNA-directed DNA polymerase</keyword>
<dbReference type="STRING" id="74649.A0A2P6PY43"/>
<feature type="compositionally biased region" description="Basic and acidic residues" evidence="5">
    <location>
        <begin position="510"/>
        <end position="519"/>
    </location>
</feature>
<accession>A0A2P6PY43</accession>
<feature type="region of interest" description="Disordered" evidence="5">
    <location>
        <begin position="497"/>
        <end position="554"/>
    </location>
</feature>
<dbReference type="GO" id="GO:0015074">
    <property type="term" value="P:DNA integration"/>
    <property type="evidence" value="ECO:0007669"/>
    <property type="project" value="InterPro"/>
</dbReference>
<keyword evidence="6" id="KW-0812">Transmembrane</keyword>
<dbReference type="CDD" id="cd09272">
    <property type="entry name" value="RNase_HI_RT_Ty1"/>
    <property type="match status" value="1"/>
</dbReference>
<keyword evidence="8" id="KW-0548">Nucleotidyltransferase</keyword>
<dbReference type="GO" id="GO:0004190">
    <property type="term" value="F:aspartic-type endopeptidase activity"/>
    <property type="evidence" value="ECO:0007669"/>
    <property type="project" value="UniProtKB-KW"/>
</dbReference>
<dbReference type="InterPro" id="IPR057670">
    <property type="entry name" value="SH3_retrovirus"/>
</dbReference>
<keyword evidence="3" id="KW-0064">Aspartyl protease</keyword>
<dbReference type="InterPro" id="IPR013103">
    <property type="entry name" value="RVT_2"/>
</dbReference>
<dbReference type="GO" id="GO:0046872">
    <property type="term" value="F:metal ion binding"/>
    <property type="evidence" value="ECO:0007669"/>
    <property type="project" value="UniProtKB-KW"/>
</dbReference>
<feature type="transmembrane region" description="Helical" evidence="6">
    <location>
        <begin position="72"/>
        <end position="96"/>
    </location>
</feature>
<evidence type="ECO:0000256" key="1">
    <source>
        <dbReference type="ARBA" id="ARBA00022670"/>
    </source>
</evidence>
<keyword evidence="4" id="KW-0378">Hydrolase</keyword>
<name>A0A2P6PY43_ROSCH</name>
<evidence type="ECO:0000256" key="6">
    <source>
        <dbReference type="SAM" id="Phobius"/>
    </source>
</evidence>
<dbReference type="Pfam" id="PF25597">
    <property type="entry name" value="SH3_retrovirus"/>
    <property type="match status" value="1"/>
</dbReference>
<dbReference type="AlphaFoldDB" id="A0A2P6PY43"/>
<dbReference type="Gene3D" id="3.30.420.10">
    <property type="entry name" value="Ribonuclease H-like superfamily/Ribonuclease H"/>
    <property type="match status" value="1"/>
</dbReference>
<dbReference type="InterPro" id="IPR025724">
    <property type="entry name" value="GAG-pre-integrase_dom"/>
</dbReference>
<keyword evidence="1" id="KW-0645">Protease</keyword>
<dbReference type="Pfam" id="PF07727">
    <property type="entry name" value="RVT_2"/>
    <property type="match status" value="1"/>
</dbReference>
<dbReference type="EC" id="2.7.7.49" evidence="8"/>
<dbReference type="Pfam" id="PF22936">
    <property type="entry name" value="Pol_BBD"/>
    <property type="match status" value="1"/>
</dbReference>
<evidence type="ECO:0000313" key="8">
    <source>
        <dbReference type="EMBL" id="PRQ26842.1"/>
    </source>
</evidence>
<evidence type="ECO:0000256" key="4">
    <source>
        <dbReference type="ARBA" id="ARBA00022801"/>
    </source>
</evidence>
<dbReference type="SUPFAM" id="SSF53098">
    <property type="entry name" value="Ribonuclease H-like"/>
    <property type="match status" value="1"/>
</dbReference>
<comment type="caution">
    <text evidence="8">The sequence shown here is derived from an EMBL/GenBank/DDBJ whole genome shotgun (WGS) entry which is preliminary data.</text>
</comment>
<protein>
    <submittedName>
        <fullName evidence="8">Putative RNA-directed DNA polymerase</fullName>
        <ecNumber evidence="8">2.7.7.49</ecNumber>
    </submittedName>
</protein>
<reference evidence="8 9" key="1">
    <citation type="journal article" date="2018" name="Nat. Genet.">
        <title>The Rosa genome provides new insights in the design of modern roses.</title>
        <authorList>
            <person name="Bendahmane M."/>
        </authorList>
    </citation>
    <scope>NUCLEOTIDE SEQUENCE [LARGE SCALE GENOMIC DNA]</scope>
    <source>
        <strain evidence="9">cv. Old Blush</strain>
    </source>
</reference>
<dbReference type="Pfam" id="PF13976">
    <property type="entry name" value="gag_pre-integrs"/>
    <property type="match status" value="1"/>
</dbReference>
<evidence type="ECO:0000256" key="2">
    <source>
        <dbReference type="ARBA" id="ARBA00022723"/>
    </source>
</evidence>
<dbReference type="GO" id="GO:0003676">
    <property type="term" value="F:nucleic acid binding"/>
    <property type="evidence" value="ECO:0007669"/>
    <property type="project" value="InterPro"/>
</dbReference>
<dbReference type="GO" id="GO:0006508">
    <property type="term" value="P:proteolysis"/>
    <property type="evidence" value="ECO:0007669"/>
    <property type="project" value="UniProtKB-KW"/>
</dbReference>
<dbReference type="Gramene" id="PRQ26842">
    <property type="protein sequence ID" value="PRQ26842"/>
    <property type="gene ID" value="RchiOBHm_Chr6g0298961"/>
</dbReference>
<dbReference type="PANTHER" id="PTHR42648:SF22">
    <property type="entry name" value="REVERSE TRANSCRIPTASE TY1_COPIA-TYPE DOMAIN-CONTAINING PROTEIN"/>
    <property type="match status" value="1"/>
</dbReference>
<keyword evidence="6" id="KW-0472">Membrane</keyword>
<dbReference type="InterPro" id="IPR039537">
    <property type="entry name" value="Retrotran_Ty1/copia-like"/>
</dbReference>
<keyword evidence="2" id="KW-0479">Metal-binding</keyword>
<evidence type="ECO:0000259" key="7">
    <source>
        <dbReference type="PROSITE" id="PS50994"/>
    </source>
</evidence>
<dbReference type="GO" id="GO:0003964">
    <property type="term" value="F:RNA-directed DNA polymerase activity"/>
    <property type="evidence" value="ECO:0007669"/>
    <property type="project" value="UniProtKB-KW"/>
</dbReference>